<evidence type="ECO:0000256" key="5">
    <source>
        <dbReference type="ARBA" id="ARBA00022989"/>
    </source>
</evidence>
<keyword evidence="10" id="KW-1185">Reference proteome</keyword>
<sequence length="277" mass="31196">MRKALLLLSSLFLVLPLLARETGASSLKETKKEEGSSFKIPMYTSLPKNFKAEGTPPLIFQAIILSAFVLLPFFMMLLTPFAKMVMVFSLLRNALGVQQVPPNQVINGISLLLSVFVMFPVGLDMYKQGVLWMRKNPAPTMDSPAFGGFIVQLAQEVKEPLRKFLKLNSNKTHIRHFFRVAFKTVPEEFRESINMEGFMILIPSYITTQVKNGFETGTLIFLPFFVIDMVVSNILLAMGMMMLSPVTISLPIKIFLLVMIDGWTLITKGLIDSYRLS</sequence>
<dbReference type="PANTHER" id="PTHR30587:SF0">
    <property type="entry name" value="FLAGELLAR BIOSYNTHETIC PROTEIN FLIP"/>
    <property type="match status" value="1"/>
</dbReference>
<feature type="transmembrane region" description="Helical" evidence="7">
    <location>
        <begin position="254"/>
        <end position="271"/>
    </location>
</feature>
<dbReference type="InterPro" id="IPR005838">
    <property type="entry name" value="T3SS_IM_P"/>
</dbReference>
<evidence type="ECO:0000313" key="9">
    <source>
        <dbReference type="EMBL" id="RDB31846.1"/>
    </source>
</evidence>
<feature type="transmembrane region" description="Helical" evidence="7">
    <location>
        <begin position="105"/>
        <end position="123"/>
    </location>
</feature>
<dbReference type="GO" id="GO:0005886">
    <property type="term" value="C:plasma membrane"/>
    <property type="evidence" value="ECO:0007669"/>
    <property type="project" value="UniProtKB-SubCell"/>
</dbReference>
<organism evidence="9 10">
    <name type="scientific">Candidatus Similichlamydia laticola</name>
    <dbReference type="NCBI Taxonomy" id="2170265"/>
    <lineage>
        <taxon>Bacteria</taxon>
        <taxon>Pseudomonadati</taxon>
        <taxon>Chlamydiota</taxon>
        <taxon>Chlamydiia</taxon>
        <taxon>Parachlamydiales</taxon>
        <taxon>Candidatus Parilichlamydiaceae</taxon>
        <taxon>Candidatus Similichlamydia</taxon>
    </lineage>
</organism>
<evidence type="ECO:0000313" key="10">
    <source>
        <dbReference type="Proteomes" id="UP000253816"/>
    </source>
</evidence>
<dbReference type="RefSeq" id="WP_114544046.1">
    <property type="nucleotide sequence ID" value="NZ_QQBG01000005.1"/>
</dbReference>
<comment type="similarity">
    <text evidence="2">Belongs to the FliP/MopC/SpaP family.</text>
</comment>
<gene>
    <name evidence="9" type="ORF">HAT2_00044</name>
</gene>
<keyword evidence="5 7" id="KW-1133">Transmembrane helix</keyword>
<evidence type="ECO:0000256" key="1">
    <source>
        <dbReference type="ARBA" id="ARBA00004651"/>
    </source>
</evidence>
<feature type="signal peptide" evidence="8">
    <location>
        <begin position="1"/>
        <end position="19"/>
    </location>
</feature>
<accession>A0A369KLF3</accession>
<dbReference type="PRINTS" id="PR01302">
    <property type="entry name" value="TYPE3IMPPROT"/>
</dbReference>
<comment type="subcellular location">
    <subcellularLocation>
        <location evidence="1">Cell membrane</location>
        <topology evidence="1">Multi-pass membrane protein</topology>
    </subcellularLocation>
</comment>
<dbReference type="NCBIfam" id="TIGR01102">
    <property type="entry name" value="yscR"/>
    <property type="match status" value="1"/>
</dbReference>
<feature type="transmembrane region" description="Helical" evidence="7">
    <location>
        <begin position="58"/>
        <end position="84"/>
    </location>
</feature>
<dbReference type="PROSITE" id="PS01061">
    <property type="entry name" value="FLIP_2"/>
    <property type="match status" value="1"/>
</dbReference>
<dbReference type="OrthoDB" id="9805111at2"/>
<keyword evidence="6 7" id="KW-0472">Membrane</keyword>
<dbReference type="InterPro" id="IPR005773">
    <property type="entry name" value="T3SS_YscR-like"/>
</dbReference>
<dbReference type="EMBL" id="QQBG01000005">
    <property type="protein sequence ID" value="RDB31846.1"/>
    <property type="molecule type" value="Genomic_DNA"/>
</dbReference>
<keyword evidence="3" id="KW-1003">Cell membrane</keyword>
<evidence type="ECO:0000256" key="7">
    <source>
        <dbReference type="SAM" id="Phobius"/>
    </source>
</evidence>
<reference evidence="9 10" key="1">
    <citation type="submission" date="2018-07" db="EMBL/GenBank/DDBJ databases">
        <title>Comparative genomics of the Candidatus Parilichlamydiaceae reveals evidence of convergent evolution and genome reduction in the phylum Chlamydiae.</title>
        <authorList>
            <person name="Taylor-Brown A."/>
            <person name="Polkinghorne A."/>
        </authorList>
    </citation>
    <scope>NUCLEOTIDE SEQUENCE [LARGE SCALE GENOMIC DNA]</scope>
    <source>
        <strain evidence="9 10">Hat2</strain>
    </source>
</reference>
<dbReference type="NCBIfam" id="NF009438">
    <property type="entry name" value="PRK12797.1"/>
    <property type="match status" value="1"/>
</dbReference>
<protein>
    <submittedName>
        <fullName evidence="9">Type III secretion inner membrane protein (YscR)</fullName>
    </submittedName>
</protein>
<dbReference type="AlphaFoldDB" id="A0A369KLF3"/>
<feature type="transmembrane region" description="Helical" evidence="7">
    <location>
        <begin position="220"/>
        <end position="242"/>
    </location>
</feature>
<evidence type="ECO:0000256" key="8">
    <source>
        <dbReference type="SAM" id="SignalP"/>
    </source>
</evidence>
<keyword evidence="4 7" id="KW-0812">Transmembrane</keyword>
<dbReference type="GO" id="GO:0009306">
    <property type="term" value="P:protein secretion"/>
    <property type="evidence" value="ECO:0007669"/>
    <property type="project" value="InterPro"/>
</dbReference>
<name>A0A369KLF3_9BACT</name>
<keyword evidence="8" id="KW-0732">Signal</keyword>
<dbReference type="Pfam" id="PF00813">
    <property type="entry name" value="FliP"/>
    <property type="match status" value="1"/>
</dbReference>
<evidence type="ECO:0000256" key="4">
    <source>
        <dbReference type="ARBA" id="ARBA00022692"/>
    </source>
</evidence>
<feature type="chain" id="PRO_5016722542" evidence="8">
    <location>
        <begin position="20"/>
        <end position="277"/>
    </location>
</feature>
<evidence type="ECO:0000256" key="3">
    <source>
        <dbReference type="ARBA" id="ARBA00022475"/>
    </source>
</evidence>
<evidence type="ECO:0000256" key="6">
    <source>
        <dbReference type="ARBA" id="ARBA00023136"/>
    </source>
</evidence>
<proteinExistence type="inferred from homology"/>
<dbReference type="Proteomes" id="UP000253816">
    <property type="component" value="Unassembled WGS sequence"/>
</dbReference>
<dbReference type="PANTHER" id="PTHR30587">
    <property type="entry name" value="FLAGELLAR BIOSYNTHETIC PROTEIN FLIP"/>
    <property type="match status" value="1"/>
</dbReference>
<comment type="caution">
    <text evidence="9">The sequence shown here is derived from an EMBL/GenBank/DDBJ whole genome shotgun (WGS) entry which is preliminary data.</text>
</comment>
<evidence type="ECO:0000256" key="2">
    <source>
        <dbReference type="ARBA" id="ARBA00006257"/>
    </source>
</evidence>